<reference evidence="2" key="1">
    <citation type="submission" date="2016-04" db="EMBL/GenBank/DDBJ databases">
        <authorList>
            <person name="Shah S.A."/>
            <person name="Garrett R.A."/>
        </authorList>
    </citation>
    <scope>NUCLEOTIDE SEQUENCE [LARGE SCALE GENOMIC DNA]</scope>
    <source>
        <strain evidence="2">ATCC 35091 / DSM 1616 / JCM 8930 / NBRC 15331 / P1</strain>
    </source>
</reference>
<evidence type="ECO:0000313" key="2">
    <source>
        <dbReference type="Proteomes" id="UP000076770"/>
    </source>
</evidence>
<evidence type="ECO:0000313" key="1">
    <source>
        <dbReference type="EMBL" id="SAI85274.1"/>
    </source>
</evidence>
<name>A0A157T1I6_SACSO</name>
<gene>
    <name evidence="1" type="ORF">SSOP1_1720</name>
</gene>
<dbReference type="AlphaFoldDB" id="A0A157T1I6"/>
<dbReference type="Proteomes" id="UP000076770">
    <property type="component" value="Chromosome i"/>
</dbReference>
<dbReference type="EMBL" id="LT549890">
    <property type="protein sequence ID" value="SAI85274.1"/>
    <property type="molecule type" value="Genomic_DNA"/>
</dbReference>
<sequence>MGPTIRIITLDSVFLTRNTIIKNLMNRVIISVINLTLRERIPEEAESLSILQDQLRNFTAKFIVLGES</sequence>
<dbReference type="PATRIC" id="fig|2287.9.peg.1800"/>
<organism evidence="1 2">
    <name type="scientific">Saccharolobus solfataricus</name>
    <name type="common">Sulfolobus solfataricus</name>
    <dbReference type="NCBI Taxonomy" id="2287"/>
    <lineage>
        <taxon>Archaea</taxon>
        <taxon>Thermoproteota</taxon>
        <taxon>Thermoprotei</taxon>
        <taxon>Sulfolobales</taxon>
        <taxon>Sulfolobaceae</taxon>
        <taxon>Saccharolobus</taxon>
    </lineage>
</organism>
<protein>
    <submittedName>
        <fullName evidence="1">Uncharacterized protein</fullName>
    </submittedName>
</protein>
<accession>A0A157T1I6</accession>
<proteinExistence type="predicted"/>